<feature type="active site" evidence="6">
    <location>
        <position position="146"/>
    </location>
</feature>
<dbReference type="InterPro" id="IPR036264">
    <property type="entry name" value="Bact_exopeptidase_dim_dom"/>
</dbReference>
<dbReference type="PROSITE" id="PS00759">
    <property type="entry name" value="ARGE_DAPE_CPG2_2"/>
    <property type="match status" value="1"/>
</dbReference>
<keyword evidence="5 7" id="KW-0862">Zinc</keyword>
<dbReference type="GO" id="GO:0004181">
    <property type="term" value="F:metallocarboxypeptidase activity"/>
    <property type="evidence" value="ECO:0007669"/>
    <property type="project" value="InterPro"/>
</dbReference>
<dbReference type="GeneID" id="63696694"/>
<keyword evidence="2" id="KW-0645">Protease</keyword>
<dbReference type="AlphaFoldDB" id="A0A017SIK8"/>
<dbReference type="Gene3D" id="1.10.150.900">
    <property type="match status" value="1"/>
</dbReference>
<accession>A0A017SIK8</accession>
<dbReference type="GO" id="GO:0046872">
    <property type="term" value="F:metal ion binding"/>
    <property type="evidence" value="ECO:0007669"/>
    <property type="project" value="UniProtKB-KW"/>
</dbReference>
<evidence type="ECO:0000256" key="7">
    <source>
        <dbReference type="PIRSR" id="PIRSR037217-2"/>
    </source>
</evidence>
<evidence type="ECO:0000256" key="3">
    <source>
        <dbReference type="ARBA" id="ARBA00022723"/>
    </source>
</evidence>
<keyword evidence="10" id="KW-1185">Reference proteome</keyword>
<sequence length="560" mass="62019">MRPLLVILLPTALALPSFPFSASVQRPLPLQATTSEISCPLAPKIDPGSDGFLSSLHFIQDNEIRERQIERLSRAVRVDTSVGDSVTDPDDEGFAPFVTFQDLLRELFPLVHSTAQLDHINTHALLYTLPGASPHLQPILFLAHQDVVPIDDPTDWTYPPFSGHYDGTYIWGRGASDCKNTLIGLLSAFEDLLAQGFRPSRTVIFSFGFDEESHGFLGAGHLAPELEKRYGKDSIALILDEGGNGVQVLPDDEDVVYALPAVGEKGSLDLVLELAVPGGHSSIPPAHTGIGIIADIIHTLERQDLFIPELNEDHPTRKTLECQVMHSPEHIESWLGHALSTKDYRSLAEKLGASRGDNFRVTLQTTQATDIIRGGVKSNALPEKISAVINYRVALHQTPDTVISRAVDLISPIVERYNLSFSHPYSSDGGEETINHLTLRPLSSPLVPAPLSPTDVSADQIWARFSGVARAVFESVPALKGKKVVVSGDVMTGNTDTRFYWNLSRNIYRWNPSRERFLNNIHTVDEKQSIDTHLEGMMMYYDLIRAFDQWDETDEFAHEL</sequence>
<feature type="active site" description="Proton acceptor" evidence="6">
    <location>
        <position position="211"/>
    </location>
</feature>
<proteinExistence type="inferred from homology"/>
<dbReference type="PIRSF" id="PIRSF037217">
    <property type="entry name" value="Carboxypeptidase_S"/>
    <property type="match status" value="1"/>
</dbReference>
<dbReference type="InterPro" id="IPR011650">
    <property type="entry name" value="Peptidase_M20_dimer"/>
</dbReference>
<evidence type="ECO:0000256" key="6">
    <source>
        <dbReference type="PIRSR" id="PIRSR037217-1"/>
    </source>
</evidence>
<protein>
    <submittedName>
        <fullName evidence="9">Putative vacuolar carboxypeptidase Cps1</fullName>
    </submittedName>
</protein>
<dbReference type="SUPFAM" id="SSF53187">
    <property type="entry name" value="Zn-dependent exopeptidases"/>
    <property type="match status" value="1"/>
</dbReference>
<evidence type="ECO:0000313" key="10">
    <source>
        <dbReference type="Proteomes" id="UP000019804"/>
    </source>
</evidence>
<dbReference type="PANTHER" id="PTHR45962">
    <property type="entry name" value="N-FATTY-ACYL-AMINO ACID SYNTHASE/HYDROLASE PM20D1"/>
    <property type="match status" value="1"/>
</dbReference>
<gene>
    <name evidence="9" type="ORF">EURHEDRAFT_411275</name>
</gene>
<dbReference type="Proteomes" id="UP000019804">
    <property type="component" value="Unassembled WGS sequence"/>
</dbReference>
<dbReference type="InterPro" id="IPR002933">
    <property type="entry name" value="Peptidase_M20"/>
</dbReference>
<evidence type="ECO:0000256" key="2">
    <source>
        <dbReference type="ARBA" id="ARBA00022670"/>
    </source>
</evidence>
<dbReference type="InterPro" id="IPR047177">
    <property type="entry name" value="Pept_M20A"/>
</dbReference>
<evidence type="ECO:0000256" key="5">
    <source>
        <dbReference type="ARBA" id="ARBA00022833"/>
    </source>
</evidence>
<dbReference type="Pfam" id="PF07687">
    <property type="entry name" value="M20_dimer"/>
    <property type="match status" value="1"/>
</dbReference>
<dbReference type="SUPFAM" id="SSF55031">
    <property type="entry name" value="Bacterial exopeptidase dimerisation domain"/>
    <property type="match status" value="1"/>
</dbReference>
<organism evidence="9 10">
    <name type="scientific">Aspergillus ruber (strain CBS 135680)</name>
    <dbReference type="NCBI Taxonomy" id="1388766"/>
    <lineage>
        <taxon>Eukaryota</taxon>
        <taxon>Fungi</taxon>
        <taxon>Dikarya</taxon>
        <taxon>Ascomycota</taxon>
        <taxon>Pezizomycotina</taxon>
        <taxon>Eurotiomycetes</taxon>
        <taxon>Eurotiomycetidae</taxon>
        <taxon>Eurotiales</taxon>
        <taxon>Aspergillaceae</taxon>
        <taxon>Aspergillus</taxon>
        <taxon>Aspergillus subgen. Aspergillus</taxon>
    </lineage>
</organism>
<feature type="binding site" evidence="7">
    <location>
        <position position="144"/>
    </location>
    <ligand>
        <name>Zn(2+)</name>
        <dbReference type="ChEBI" id="CHEBI:29105"/>
        <label>2</label>
    </ligand>
</feature>
<feature type="binding site" evidence="7">
    <location>
        <position position="177"/>
    </location>
    <ligand>
        <name>Zn(2+)</name>
        <dbReference type="ChEBI" id="CHEBI:29105"/>
        <label>2</label>
    </ligand>
</feature>
<dbReference type="OrthoDB" id="3064516at2759"/>
<keyword evidence="4" id="KW-0378">Hydrolase</keyword>
<dbReference type="CDD" id="cd05674">
    <property type="entry name" value="M20_yscS"/>
    <property type="match status" value="1"/>
</dbReference>
<comment type="similarity">
    <text evidence="1">Belongs to the peptidase M20A family.</text>
</comment>
<dbReference type="PROSITE" id="PS00758">
    <property type="entry name" value="ARGE_DAPE_CPG2_1"/>
    <property type="match status" value="1"/>
</dbReference>
<feature type="binding site" evidence="7">
    <location>
        <position position="212"/>
    </location>
    <ligand>
        <name>Zn(2+)</name>
        <dbReference type="ChEBI" id="CHEBI:29105"/>
        <label>1</label>
    </ligand>
</feature>
<dbReference type="PANTHER" id="PTHR45962:SF1">
    <property type="entry name" value="N-FATTY-ACYL-AMINO ACID SYNTHASE_HYDROLASE PM20D1"/>
    <property type="match status" value="1"/>
</dbReference>
<dbReference type="InterPro" id="IPR017141">
    <property type="entry name" value="Pept_M20_carboxypep"/>
</dbReference>
<dbReference type="GO" id="GO:0051603">
    <property type="term" value="P:proteolysis involved in protein catabolic process"/>
    <property type="evidence" value="ECO:0007669"/>
    <property type="project" value="TreeGrafter"/>
</dbReference>
<evidence type="ECO:0000256" key="1">
    <source>
        <dbReference type="ARBA" id="ARBA00006247"/>
    </source>
</evidence>
<dbReference type="RefSeq" id="XP_040639813.1">
    <property type="nucleotide sequence ID" value="XM_040781570.1"/>
</dbReference>
<name>A0A017SIK8_ASPRC</name>
<dbReference type="Pfam" id="PF01546">
    <property type="entry name" value="Peptidase_M20"/>
    <property type="match status" value="1"/>
</dbReference>
<feature type="binding site" evidence="7">
    <location>
        <position position="240"/>
    </location>
    <ligand>
        <name>Zn(2+)</name>
        <dbReference type="ChEBI" id="CHEBI:29105"/>
        <label>2</label>
    </ligand>
</feature>
<evidence type="ECO:0000256" key="4">
    <source>
        <dbReference type="ARBA" id="ARBA00022801"/>
    </source>
</evidence>
<dbReference type="FunFam" id="3.40.630.10:FF:000027">
    <property type="entry name" value="N-fatty-acyl-amino acid synthase/hydrolase PM20D1"/>
    <property type="match status" value="1"/>
</dbReference>
<dbReference type="Gene3D" id="3.40.630.10">
    <property type="entry name" value="Zn peptidases"/>
    <property type="match status" value="1"/>
</dbReference>
<feature type="domain" description="Peptidase M20 dimerisation" evidence="8">
    <location>
        <begin position="262"/>
        <end position="415"/>
    </location>
</feature>
<dbReference type="EMBL" id="KK088419">
    <property type="protein sequence ID" value="EYE96125.1"/>
    <property type="molecule type" value="Genomic_DNA"/>
</dbReference>
<reference evidence="10" key="1">
    <citation type="journal article" date="2014" name="Nat. Commun.">
        <title>Genomic adaptations of the halophilic Dead Sea filamentous fungus Eurotium rubrum.</title>
        <authorList>
            <person name="Kis-Papo T."/>
            <person name="Weig A.R."/>
            <person name="Riley R."/>
            <person name="Persoh D."/>
            <person name="Salamov A."/>
            <person name="Sun H."/>
            <person name="Lipzen A."/>
            <person name="Wasser S.P."/>
            <person name="Rambold G."/>
            <person name="Grigoriev I.V."/>
            <person name="Nevo E."/>
        </authorList>
    </citation>
    <scope>NUCLEOTIDE SEQUENCE [LARGE SCALE GENOMIC DNA]</scope>
    <source>
        <strain evidence="10">CBS 135680</strain>
    </source>
</reference>
<dbReference type="InterPro" id="IPR001261">
    <property type="entry name" value="ArgE/DapE_CS"/>
</dbReference>
<evidence type="ECO:0000313" key="9">
    <source>
        <dbReference type="EMBL" id="EYE96125.1"/>
    </source>
</evidence>
<evidence type="ECO:0000259" key="8">
    <source>
        <dbReference type="Pfam" id="PF07687"/>
    </source>
</evidence>
<dbReference type="STRING" id="1388766.A0A017SIK8"/>
<keyword evidence="9" id="KW-0121">Carboxypeptidase</keyword>
<dbReference type="HOGENOM" id="CLU_021802_11_0_1"/>
<feature type="binding site" evidence="7">
    <location>
        <position position="522"/>
    </location>
    <ligand>
        <name>Zn(2+)</name>
        <dbReference type="ChEBI" id="CHEBI:29105"/>
        <label>1</label>
    </ligand>
</feature>
<dbReference type="GO" id="GO:0000328">
    <property type="term" value="C:fungal-type vacuole lumen"/>
    <property type="evidence" value="ECO:0007669"/>
    <property type="project" value="TreeGrafter"/>
</dbReference>
<keyword evidence="3 7" id="KW-0479">Metal-binding</keyword>
<dbReference type="Gene3D" id="3.30.70.360">
    <property type="match status" value="1"/>
</dbReference>
<feature type="binding site" evidence="7">
    <location>
        <position position="177"/>
    </location>
    <ligand>
        <name>Zn(2+)</name>
        <dbReference type="ChEBI" id="CHEBI:29105"/>
        <label>1</label>
    </ligand>
</feature>